<dbReference type="InterPro" id="IPR036390">
    <property type="entry name" value="WH_DNA-bd_sf"/>
</dbReference>
<dbReference type="Proteomes" id="UP001589747">
    <property type="component" value="Unassembled WGS sequence"/>
</dbReference>
<dbReference type="PROSITE" id="PS50931">
    <property type="entry name" value="HTH_LYSR"/>
    <property type="match status" value="1"/>
</dbReference>
<dbReference type="RefSeq" id="WP_377500413.1">
    <property type="nucleotide sequence ID" value="NZ_JBHMDO010000044.1"/>
</dbReference>
<name>A0ABV5L025_9BACL</name>
<gene>
    <name evidence="6" type="ORF">ACFFSY_28110</name>
</gene>
<evidence type="ECO:0000256" key="2">
    <source>
        <dbReference type="ARBA" id="ARBA00023015"/>
    </source>
</evidence>
<organism evidence="6 7">
    <name type="scientific">Paenibacillus aurantiacus</name>
    <dbReference type="NCBI Taxonomy" id="1936118"/>
    <lineage>
        <taxon>Bacteria</taxon>
        <taxon>Bacillati</taxon>
        <taxon>Bacillota</taxon>
        <taxon>Bacilli</taxon>
        <taxon>Bacillales</taxon>
        <taxon>Paenibacillaceae</taxon>
        <taxon>Paenibacillus</taxon>
    </lineage>
</organism>
<accession>A0ABV5L025</accession>
<evidence type="ECO:0000256" key="4">
    <source>
        <dbReference type="ARBA" id="ARBA00023163"/>
    </source>
</evidence>
<dbReference type="Pfam" id="PF00126">
    <property type="entry name" value="HTH_1"/>
    <property type="match status" value="1"/>
</dbReference>
<evidence type="ECO:0000259" key="5">
    <source>
        <dbReference type="PROSITE" id="PS50931"/>
    </source>
</evidence>
<evidence type="ECO:0000256" key="1">
    <source>
        <dbReference type="ARBA" id="ARBA00009437"/>
    </source>
</evidence>
<keyword evidence="7" id="KW-1185">Reference proteome</keyword>
<dbReference type="InterPro" id="IPR036388">
    <property type="entry name" value="WH-like_DNA-bd_sf"/>
</dbReference>
<reference evidence="6 7" key="1">
    <citation type="submission" date="2024-09" db="EMBL/GenBank/DDBJ databases">
        <authorList>
            <person name="Sun Q."/>
            <person name="Mori K."/>
        </authorList>
    </citation>
    <scope>NUCLEOTIDE SEQUENCE [LARGE SCALE GENOMIC DNA]</scope>
    <source>
        <strain evidence="6 7">TISTR 2452</strain>
    </source>
</reference>
<proteinExistence type="inferred from homology"/>
<comment type="similarity">
    <text evidence="1">Belongs to the LysR transcriptional regulatory family.</text>
</comment>
<dbReference type="Gene3D" id="3.40.190.290">
    <property type="match status" value="1"/>
</dbReference>
<evidence type="ECO:0000256" key="3">
    <source>
        <dbReference type="ARBA" id="ARBA00023125"/>
    </source>
</evidence>
<dbReference type="EMBL" id="JBHMDO010000044">
    <property type="protein sequence ID" value="MFB9329823.1"/>
    <property type="molecule type" value="Genomic_DNA"/>
</dbReference>
<keyword evidence="3" id="KW-0238">DNA-binding</keyword>
<dbReference type="PRINTS" id="PR00039">
    <property type="entry name" value="HTHLYSR"/>
</dbReference>
<dbReference type="Gene3D" id="1.10.10.10">
    <property type="entry name" value="Winged helix-like DNA-binding domain superfamily/Winged helix DNA-binding domain"/>
    <property type="match status" value="1"/>
</dbReference>
<dbReference type="PANTHER" id="PTHR30126:SF39">
    <property type="entry name" value="HTH-TYPE TRANSCRIPTIONAL REGULATOR CYSL"/>
    <property type="match status" value="1"/>
</dbReference>
<dbReference type="InterPro" id="IPR005119">
    <property type="entry name" value="LysR_subst-bd"/>
</dbReference>
<dbReference type="PANTHER" id="PTHR30126">
    <property type="entry name" value="HTH-TYPE TRANSCRIPTIONAL REGULATOR"/>
    <property type="match status" value="1"/>
</dbReference>
<keyword evidence="2" id="KW-0805">Transcription regulation</keyword>
<protein>
    <submittedName>
        <fullName evidence="6">LysR family transcriptional regulator</fullName>
    </submittedName>
</protein>
<dbReference type="SUPFAM" id="SSF53850">
    <property type="entry name" value="Periplasmic binding protein-like II"/>
    <property type="match status" value="1"/>
</dbReference>
<keyword evidence="4" id="KW-0804">Transcription</keyword>
<comment type="caution">
    <text evidence="6">The sequence shown here is derived from an EMBL/GenBank/DDBJ whole genome shotgun (WGS) entry which is preliminary data.</text>
</comment>
<evidence type="ECO:0000313" key="7">
    <source>
        <dbReference type="Proteomes" id="UP001589747"/>
    </source>
</evidence>
<evidence type="ECO:0000313" key="6">
    <source>
        <dbReference type="EMBL" id="MFB9329823.1"/>
    </source>
</evidence>
<dbReference type="Pfam" id="PF03466">
    <property type="entry name" value="LysR_substrate"/>
    <property type="match status" value="1"/>
</dbReference>
<feature type="domain" description="HTH lysR-type" evidence="5">
    <location>
        <begin position="2"/>
        <end position="59"/>
    </location>
</feature>
<dbReference type="SUPFAM" id="SSF46785">
    <property type="entry name" value="Winged helix' DNA-binding domain"/>
    <property type="match status" value="1"/>
</dbReference>
<dbReference type="CDD" id="cd05466">
    <property type="entry name" value="PBP2_LTTR_substrate"/>
    <property type="match status" value="1"/>
</dbReference>
<sequence>MLNLYALRVFHQVAESGSVTRAAERLQISQPAVTAHVRKLGEELGLALLAPRGRGVLLTEAGERVAAHAARVVALERDIARDLDGYRRGELGILRLAATSLPASCLLPARLAAYRLAYPEVRVELRTLNARTCCEALLRYEADMAVVGGTSGAEPGLDGTLLMEDEPWFVASASHPLAGGDVRLSEIAVYPFVMREAGSAAQRQLDGIFRARGLHTPPCALEVGGVRETLQCVGAGLGIALVSALEAEAAVSGGLLSRVRVADAQLPASPITLYVRSGEVPTPQAEWFARSLRSAFGRRDVQEAGS</sequence>
<dbReference type="InterPro" id="IPR000847">
    <property type="entry name" value="LysR_HTH_N"/>
</dbReference>